<feature type="transmembrane region" description="Helical" evidence="9">
    <location>
        <begin position="167"/>
        <end position="189"/>
    </location>
</feature>
<keyword evidence="4" id="KW-0997">Cell inner membrane</keyword>
<dbReference type="AlphaFoldDB" id="A0AAP3V1L5"/>
<keyword evidence="11" id="KW-1185">Reference proteome</keyword>
<dbReference type="PANTHER" id="PTHR30574:SF1">
    <property type="entry name" value="SULPHUR TRANSPORT DOMAIN-CONTAINING PROTEIN"/>
    <property type="match status" value="1"/>
</dbReference>
<dbReference type="RefSeq" id="WP_327788772.1">
    <property type="nucleotide sequence ID" value="NZ_JARGEQ010000082.1"/>
</dbReference>
<sequence length="354" mass="34700">MDEVTGLALAGALIGLLYGATVQRSHFCIMGAISDVALFGSTRRLRSWLLAIGLAMAGTQAFALAGLAAPSRSVYLSSGAPWLALLLGGLMFGFGMVLAGGCASRNLVRVGGGSLKALLVVVVLAVAALATATGLLSVLGPALAAADLPGAGLAVSPGGLLVEAGSAAARLVDGLAGIGIGVALVAWCLASRTFRRSPRELWAGVAIGLLACAAWLAASLAPAGGPLFGLTFVEPAGGILTLLLTGTGTGVFGMAALLGTLAGAAGAARAAGRFRVERFADRADLARHVTGAVLMGVGGILALGCTIGQGVSGLATLALGSALATAAIVAGALWALRWLETGHLLPLRAAAPQG</sequence>
<proteinExistence type="inferred from homology"/>
<keyword evidence="5 9" id="KW-0812">Transmembrane</keyword>
<comment type="subcellular location">
    <subcellularLocation>
        <location evidence="1">Cell inner membrane</location>
        <topology evidence="1">Multi-pass membrane protein</topology>
    </subcellularLocation>
</comment>
<feature type="transmembrane region" description="Helical" evidence="9">
    <location>
        <begin position="317"/>
        <end position="339"/>
    </location>
</feature>
<evidence type="ECO:0000256" key="2">
    <source>
        <dbReference type="ARBA" id="ARBA00022448"/>
    </source>
</evidence>
<feature type="transmembrane region" description="Helical" evidence="9">
    <location>
        <begin position="289"/>
        <end position="311"/>
    </location>
</feature>
<dbReference type="PANTHER" id="PTHR30574">
    <property type="entry name" value="INNER MEMBRANE PROTEIN YEDE"/>
    <property type="match status" value="1"/>
</dbReference>
<name>A0AAP3V1L5_9PROT</name>
<evidence type="ECO:0000313" key="10">
    <source>
        <dbReference type="EMBL" id="MDF1586358.1"/>
    </source>
</evidence>
<keyword evidence="3" id="KW-1003">Cell membrane</keyword>
<feature type="transmembrane region" description="Helical" evidence="9">
    <location>
        <begin position="81"/>
        <end position="103"/>
    </location>
</feature>
<organism evidence="10 11">
    <name type="scientific">Marinimicrococcus flavescens</name>
    <dbReference type="NCBI Taxonomy" id="3031815"/>
    <lineage>
        <taxon>Bacteria</taxon>
        <taxon>Pseudomonadati</taxon>
        <taxon>Pseudomonadota</taxon>
        <taxon>Alphaproteobacteria</taxon>
        <taxon>Geminicoccales</taxon>
        <taxon>Geminicoccaceae</taxon>
        <taxon>Marinimicrococcus</taxon>
    </lineage>
</organism>
<dbReference type="Pfam" id="PF04143">
    <property type="entry name" value="Sulf_transp"/>
    <property type="match status" value="1"/>
</dbReference>
<evidence type="ECO:0000256" key="3">
    <source>
        <dbReference type="ARBA" id="ARBA00022475"/>
    </source>
</evidence>
<keyword evidence="6 9" id="KW-1133">Transmembrane helix</keyword>
<evidence type="ECO:0000256" key="1">
    <source>
        <dbReference type="ARBA" id="ARBA00004429"/>
    </source>
</evidence>
<evidence type="ECO:0000313" key="11">
    <source>
        <dbReference type="Proteomes" id="UP001301140"/>
    </source>
</evidence>
<accession>A0AAP3V1L5</accession>
<dbReference type="InterPro" id="IPR007272">
    <property type="entry name" value="Sulf_transp_TsuA/YedE"/>
</dbReference>
<reference evidence="10 11" key="1">
    <citation type="submission" date="2023-03" db="EMBL/GenBank/DDBJ databases">
        <title>YIM 152171 draft genome.</title>
        <authorList>
            <person name="Yang Z."/>
        </authorList>
    </citation>
    <scope>NUCLEOTIDE SEQUENCE [LARGE SCALE GENOMIC DNA]</scope>
    <source>
        <strain evidence="10 11">YIM 152171</strain>
    </source>
</reference>
<evidence type="ECO:0000256" key="7">
    <source>
        <dbReference type="ARBA" id="ARBA00023136"/>
    </source>
</evidence>
<evidence type="ECO:0000256" key="8">
    <source>
        <dbReference type="ARBA" id="ARBA00035655"/>
    </source>
</evidence>
<evidence type="ECO:0000256" key="9">
    <source>
        <dbReference type="SAM" id="Phobius"/>
    </source>
</evidence>
<gene>
    <name evidence="10" type="ORF">PZ740_08155</name>
</gene>
<dbReference type="GO" id="GO:0005886">
    <property type="term" value="C:plasma membrane"/>
    <property type="evidence" value="ECO:0007669"/>
    <property type="project" value="UniProtKB-SubCell"/>
</dbReference>
<feature type="transmembrane region" description="Helical" evidence="9">
    <location>
        <begin position="238"/>
        <end position="268"/>
    </location>
</feature>
<comment type="caution">
    <text evidence="10">The sequence shown here is derived from an EMBL/GenBank/DDBJ whole genome shotgun (WGS) entry which is preliminary data.</text>
</comment>
<evidence type="ECO:0000256" key="5">
    <source>
        <dbReference type="ARBA" id="ARBA00022692"/>
    </source>
</evidence>
<keyword evidence="2" id="KW-0813">Transport</keyword>
<evidence type="ECO:0000256" key="6">
    <source>
        <dbReference type="ARBA" id="ARBA00022989"/>
    </source>
</evidence>
<protein>
    <submittedName>
        <fullName evidence="10">YeeE/YedE family protein</fullName>
    </submittedName>
</protein>
<feature type="transmembrane region" description="Helical" evidence="9">
    <location>
        <begin position="115"/>
        <end position="139"/>
    </location>
</feature>
<keyword evidence="7 9" id="KW-0472">Membrane</keyword>
<dbReference type="Proteomes" id="UP001301140">
    <property type="component" value="Unassembled WGS sequence"/>
</dbReference>
<feature type="transmembrane region" description="Helical" evidence="9">
    <location>
        <begin position="48"/>
        <end position="69"/>
    </location>
</feature>
<feature type="transmembrane region" description="Helical" evidence="9">
    <location>
        <begin position="6"/>
        <end position="27"/>
    </location>
</feature>
<evidence type="ECO:0000256" key="4">
    <source>
        <dbReference type="ARBA" id="ARBA00022519"/>
    </source>
</evidence>
<dbReference type="EMBL" id="JARGEQ010000082">
    <property type="protein sequence ID" value="MDF1586358.1"/>
    <property type="molecule type" value="Genomic_DNA"/>
</dbReference>
<feature type="transmembrane region" description="Helical" evidence="9">
    <location>
        <begin position="201"/>
        <end position="218"/>
    </location>
</feature>
<comment type="similarity">
    <text evidence="8">Belongs to the TsuA/YedE (TC 9.B.102) family.</text>
</comment>